<dbReference type="STRING" id="29170.A0A368H4V9"/>
<organism evidence="1 2">
    <name type="scientific">Ancylostoma caninum</name>
    <name type="common">Dog hookworm</name>
    <dbReference type="NCBI Taxonomy" id="29170"/>
    <lineage>
        <taxon>Eukaryota</taxon>
        <taxon>Metazoa</taxon>
        <taxon>Ecdysozoa</taxon>
        <taxon>Nematoda</taxon>
        <taxon>Chromadorea</taxon>
        <taxon>Rhabditida</taxon>
        <taxon>Rhabditina</taxon>
        <taxon>Rhabditomorpha</taxon>
        <taxon>Strongyloidea</taxon>
        <taxon>Ancylostomatidae</taxon>
        <taxon>Ancylostomatinae</taxon>
        <taxon>Ancylostoma</taxon>
    </lineage>
</organism>
<accession>A0A368H4V9</accession>
<dbReference type="AlphaFoldDB" id="A0A368H4V9"/>
<proteinExistence type="predicted"/>
<name>A0A368H4V9_ANCCA</name>
<reference evidence="1 2" key="1">
    <citation type="submission" date="2014-10" db="EMBL/GenBank/DDBJ databases">
        <title>Draft genome of the hookworm Ancylostoma caninum.</title>
        <authorList>
            <person name="Mitreva M."/>
        </authorList>
    </citation>
    <scope>NUCLEOTIDE SEQUENCE [LARGE SCALE GENOMIC DNA]</scope>
    <source>
        <strain evidence="1 2">Baltimore</strain>
    </source>
</reference>
<dbReference type="OrthoDB" id="4062651at2759"/>
<keyword evidence="2" id="KW-1185">Reference proteome</keyword>
<protein>
    <submittedName>
        <fullName evidence="1">Uncharacterized protein</fullName>
    </submittedName>
</protein>
<gene>
    <name evidence="1" type="ORF">ANCCAN_03519</name>
</gene>
<comment type="caution">
    <text evidence="1">The sequence shown here is derived from an EMBL/GenBank/DDBJ whole genome shotgun (WGS) entry which is preliminary data.</text>
</comment>
<sequence length="84" mass="10052">MDIIREDDTETFLDELLYMCIRYNPDARPTFNHLFHFFRELLFDFAEGPDVAINKYIKKAPKKFEHPPRCSLIPEDAKFLKKEA</sequence>
<dbReference type="EMBL" id="JOJR01000024">
    <property type="protein sequence ID" value="RCN50297.1"/>
    <property type="molecule type" value="Genomic_DNA"/>
</dbReference>
<evidence type="ECO:0000313" key="1">
    <source>
        <dbReference type="EMBL" id="RCN50297.1"/>
    </source>
</evidence>
<dbReference type="Proteomes" id="UP000252519">
    <property type="component" value="Unassembled WGS sequence"/>
</dbReference>
<evidence type="ECO:0000313" key="2">
    <source>
        <dbReference type="Proteomes" id="UP000252519"/>
    </source>
</evidence>